<proteinExistence type="predicted"/>
<gene>
    <name evidence="1" type="ORF">ARMOST_02298</name>
</gene>
<dbReference type="EMBL" id="FUEG01000001">
    <property type="protein sequence ID" value="SJK99017.1"/>
    <property type="molecule type" value="Genomic_DNA"/>
</dbReference>
<keyword evidence="2" id="KW-1185">Reference proteome</keyword>
<evidence type="ECO:0000313" key="2">
    <source>
        <dbReference type="Proteomes" id="UP000219338"/>
    </source>
</evidence>
<name>A0A284QRE2_ARMOS</name>
<reference evidence="2" key="1">
    <citation type="journal article" date="2017" name="Nat. Ecol. Evol.">
        <title>Genome expansion and lineage-specific genetic innovations in the forest pathogenic fungi Armillaria.</title>
        <authorList>
            <person name="Sipos G."/>
            <person name="Prasanna A.N."/>
            <person name="Walter M.C."/>
            <person name="O'Connor E."/>
            <person name="Balint B."/>
            <person name="Krizsan K."/>
            <person name="Kiss B."/>
            <person name="Hess J."/>
            <person name="Varga T."/>
            <person name="Slot J."/>
            <person name="Riley R."/>
            <person name="Boka B."/>
            <person name="Rigling D."/>
            <person name="Barry K."/>
            <person name="Lee J."/>
            <person name="Mihaltcheva S."/>
            <person name="LaButti K."/>
            <person name="Lipzen A."/>
            <person name="Waldron R."/>
            <person name="Moloney N.M."/>
            <person name="Sperisen C."/>
            <person name="Kredics L."/>
            <person name="Vagvoelgyi C."/>
            <person name="Patrignani A."/>
            <person name="Fitzpatrick D."/>
            <person name="Nagy I."/>
            <person name="Doyle S."/>
            <person name="Anderson J.B."/>
            <person name="Grigoriev I.V."/>
            <person name="Gueldener U."/>
            <person name="Muensterkoetter M."/>
            <person name="Nagy L.G."/>
        </authorList>
    </citation>
    <scope>NUCLEOTIDE SEQUENCE [LARGE SCALE GENOMIC DNA]</scope>
    <source>
        <strain evidence="2">C18/9</strain>
    </source>
</reference>
<evidence type="ECO:0000313" key="1">
    <source>
        <dbReference type="EMBL" id="SJK99017.1"/>
    </source>
</evidence>
<dbReference type="Proteomes" id="UP000219338">
    <property type="component" value="Unassembled WGS sequence"/>
</dbReference>
<sequence length="99" mass="10940">MNKWFGGSDNDFVVERKPHLSDTATCQFTQRIVVECVDRNHADQDPARDVLNCQSSPLGSLFLTYGRHLWTARGAIGLEGNTDATLAQLGQANHPNTEI</sequence>
<organism evidence="1 2">
    <name type="scientific">Armillaria ostoyae</name>
    <name type="common">Armillaria root rot fungus</name>
    <dbReference type="NCBI Taxonomy" id="47428"/>
    <lineage>
        <taxon>Eukaryota</taxon>
        <taxon>Fungi</taxon>
        <taxon>Dikarya</taxon>
        <taxon>Basidiomycota</taxon>
        <taxon>Agaricomycotina</taxon>
        <taxon>Agaricomycetes</taxon>
        <taxon>Agaricomycetidae</taxon>
        <taxon>Agaricales</taxon>
        <taxon>Marasmiineae</taxon>
        <taxon>Physalacriaceae</taxon>
        <taxon>Armillaria</taxon>
    </lineage>
</organism>
<accession>A0A284QRE2</accession>
<protein>
    <submittedName>
        <fullName evidence="1">Uncharacterized protein</fullName>
    </submittedName>
</protein>
<dbReference type="AlphaFoldDB" id="A0A284QRE2"/>